<feature type="signal peptide" evidence="19">
    <location>
        <begin position="1"/>
        <end position="30"/>
    </location>
</feature>
<evidence type="ECO:0000256" key="8">
    <source>
        <dbReference type="ARBA" id="ARBA00022692"/>
    </source>
</evidence>
<evidence type="ECO:0000256" key="1">
    <source>
        <dbReference type="ARBA" id="ARBA00004651"/>
    </source>
</evidence>
<evidence type="ECO:0000256" key="13">
    <source>
        <dbReference type="ARBA" id="ARBA00022989"/>
    </source>
</evidence>
<protein>
    <recommendedName>
        <fullName evidence="3 17">Cytochrome bc1 complex cytochrome c subunit</fullName>
        <ecNumber evidence="2 17">7.1.1.8</ecNumber>
    </recommendedName>
</protein>
<feature type="domain" description="Cytochrome c" evidence="20">
    <location>
        <begin position="142"/>
        <end position="220"/>
    </location>
</feature>
<evidence type="ECO:0000256" key="15">
    <source>
        <dbReference type="ARBA" id="ARBA00023136"/>
    </source>
</evidence>
<dbReference type="InterPro" id="IPR036909">
    <property type="entry name" value="Cyt_c-like_dom_sf"/>
</dbReference>
<comment type="catalytic activity">
    <reaction evidence="16 17">
        <text>a quinol + 2 Fe(III)-[cytochrome c](out) = a quinone + 2 Fe(II)-[cytochrome c](out) + 2 H(+)(out)</text>
        <dbReference type="Rhea" id="RHEA:11484"/>
        <dbReference type="Rhea" id="RHEA-COMP:10350"/>
        <dbReference type="Rhea" id="RHEA-COMP:14399"/>
        <dbReference type="ChEBI" id="CHEBI:15378"/>
        <dbReference type="ChEBI" id="CHEBI:24646"/>
        <dbReference type="ChEBI" id="CHEBI:29033"/>
        <dbReference type="ChEBI" id="CHEBI:29034"/>
        <dbReference type="ChEBI" id="CHEBI:132124"/>
        <dbReference type="EC" id="7.1.1.8"/>
    </reaction>
</comment>
<dbReference type="InterPro" id="IPR009152">
    <property type="entry name" value="bc1_cytC-su"/>
</dbReference>
<evidence type="ECO:0000256" key="11">
    <source>
        <dbReference type="ARBA" id="ARBA00022967"/>
    </source>
</evidence>
<evidence type="ECO:0000256" key="4">
    <source>
        <dbReference type="ARBA" id="ARBA00022448"/>
    </source>
</evidence>
<keyword evidence="12 17" id="KW-0249">Electron transport</keyword>
<evidence type="ECO:0000256" key="5">
    <source>
        <dbReference type="ARBA" id="ARBA00022475"/>
    </source>
</evidence>
<comment type="caution">
    <text evidence="21">The sequence shown here is derived from an EMBL/GenBank/DDBJ whole genome shotgun (WGS) entry which is preliminary data.</text>
</comment>
<evidence type="ECO:0000256" key="7">
    <source>
        <dbReference type="ARBA" id="ARBA00022660"/>
    </source>
</evidence>
<dbReference type="Pfam" id="PF13442">
    <property type="entry name" value="Cytochrome_CBB3"/>
    <property type="match status" value="1"/>
</dbReference>
<evidence type="ECO:0000313" key="22">
    <source>
        <dbReference type="Proteomes" id="UP001595955"/>
    </source>
</evidence>
<dbReference type="PANTHER" id="PTHR33751">
    <property type="entry name" value="CBB3-TYPE CYTOCHROME C OXIDASE SUBUNIT FIXP"/>
    <property type="match status" value="1"/>
</dbReference>
<evidence type="ECO:0000256" key="18">
    <source>
        <dbReference type="SAM" id="MobiDB-lite"/>
    </source>
</evidence>
<keyword evidence="15 17" id="KW-0472">Membrane</keyword>
<dbReference type="Pfam" id="PF00034">
    <property type="entry name" value="Cytochrom_C"/>
    <property type="match status" value="1"/>
</dbReference>
<dbReference type="InterPro" id="IPR009056">
    <property type="entry name" value="Cyt_c-like_dom"/>
</dbReference>
<keyword evidence="19" id="KW-0732">Signal</keyword>
<evidence type="ECO:0000256" key="14">
    <source>
        <dbReference type="ARBA" id="ARBA00023004"/>
    </source>
</evidence>
<dbReference type="Proteomes" id="UP001595955">
    <property type="component" value="Unassembled WGS sequence"/>
</dbReference>
<dbReference type="Gene3D" id="1.10.760.10">
    <property type="entry name" value="Cytochrome c-like domain"/>
    <property type="match status" value="2"/>
</dbReference>
<evidence type="ECO:0000256" key="17">
    <source>
        <dbReference type="PIRNR" id="PIRNR000007"/>
    </source>
</evidence>
<keyword evidence="4 17" id="KW-0813">Transport</keyword>
<keyword evidence="10" id="KW-0677">Repeat</keyword>
<evidence type="ECO:0000256" key="6">
    <source>
        <dbReference type="ARBA" id="ARBA00022617"/>
    </source>
</evidence>
<gene>
    <name evidence="21" type="ORF">ACFO3F_11425</name>
</gene>
<dbReference type="InterPro" id="IPR050597">
    <property type="entry name" value="Cytochrome_c_Oxidase_Subunit"/>
</dbReference>
<organism evidence="21 22">
    <name type="scientific">Georgenia faecalis</name>
    <dbReference type="NCBI Taxonomy" id="2483799"/>
    <lineage>
        <taxon>Bacteria</taxon>
        <taxon>Bacillati</taxon>
        <taxon>Actinomycetota</taxon>
        <taxon>Actinomycetes</taxon>
        <taxon>Micrococcales</taxon>
        <taxon>Bogoriellaceae</taxon>
        <taxon>Georgenia</taxon>
    </lineage>
</organism>
<keyword evidence="13 17" id="KW-1133">Transmembrane helix</keyword>
<feature type="chain" id="PRO_5047303613" description="Cytochrome bc1 complex cytochrome c subunit" evidence="19">
    <location>
        <begin position="31"/>
        <end position="261"/>
    </location>
</feature>
<keyword evidence="9 17" id="KW-0479">Metal-binding</keyword>
<evidence type="ECO:0000256" key="12">
    <source>
        <dbReference type="ARBA" id="ARBA00022982"/>
    </source>
</evidence>
<feature type="region of interest" description="Disordered" evidence="18">
    <location>
        <begin position="93"/>
        <end position="113"/>
    </location>
</feature>
<keyword evidence="6 17" id="KW-0349">Heme</keyword>
<comment type="subunit">
    <text evidence="17">The cytochrome bc1 complex is composed of a cytochrome b (QcrB), the Rieske iron-sulfur protein (QcrA) and a diheme cytochrome c (QcrC) subunit.</text>
</comment>
<keyword evidence="5 17" id="KW-1003">Cell membrane</keyword>
<comment type="subcellular location">
    <subcellularLocation>
        <location evidence="1 17">Cell membrane</location>
        <topology evidence="1 17">Multi-pass membrane protein</topology>
    </subcellularLocation>
</comment>
<feature type="domain" description="Cytochrome c" evidence="20">
    <location>
        <begin position="46"/>
        <end position="126"/>
    </location>
</feature>
<keyword evidence="14 17" id="KW-0408">Iron</keyword>
<evidence type="ECO:0000256" key="3">
    <source>
        <dbReference type="ARBA" id="ARBA00017819"/>
    </source>
</evidence>
<accession>A0ABV9DDI4</accession>
<evidence type="ECO:0000256" key="10">
    <source>
        <dbReference type="ARBA" id="ARBA00022737"/>
    </source>
</evidence>
<evidence type="ECO:0000256" key="16">
    <source>
        <dbReference type="ARBA" id="ARBA00029351"/>
    </source>
</evidence>
<dbReference type="RefSeq" id="WP_122824239.1">
    <property type="nucleotide sequence ID" value="NZ_CP033325.1"/>
</dbReference>
<dbReference type="PIRSF" id="PIRSF000007">
    <property type="entry name" value="Ubiq_cycred_cyc"/>
    <property type="match status" value="1"/>
</dbReference>
<keyword evidence="22" id="KW-1185">Reference proteome</keyword>
<keyword evidence="7 17" id="KW-0679">Respiratory chain</keyword>
<evidence type="ECO:0000256" key="19">
    <source>
        <dbReference type="SAM" id="SignalP"/>
    </source>
</evidence>
<keyword evidence="8 17" id="KW-0812">Transmembrane</keyword>
<name>A0ABV9DDI4_9MICO</name>
<dbReference type="EMBL" id="JBHSGF010000007">
    <property type="protein sequence ID" value="MFC4555859.1"/>
    <property type="molecule type" value="Genomic_DNA"/>
</dbReference>
<keyword evidence="11 17" id="KW-1278">Translocase</keyword>
<dbReference type="EC" id="7.1.1.8" evidence="2 17"/>
<sequence length="261" mass="26977">MKALAASRRHRFAPVVLLLLALLLTGVAYATLSPGSASASTEDSREEIEAGEALFAANCSTCHGLDAQGTDIAPSLIGVGAAAVDFQVSTGRMPMADVSSPQNERKPPQMNAEQTRQLSAYVASLGPGPAIPSDEQVDPALGSAARGQELFRTNCSMCHNATGAGGALSDGKVAPSLYEATPTQIWEAMRTGPQPMPAFNEAAIDDEGARDIIAYLMEQRETSPAGISLGNIGPVTEGLWVWIVGIGSLIGAAVWIGAKSS</sequence>
<evidence type="ECO:0000256" key="9">
    <source>
        <dbReference type="ARBA" id="ARBA00022723"/>
    </source>
</evidence>
<feature type="transmembrane region" description="Helical" evidence="17">
    <location>
        <begin position="239"/>
        <end position="258"/>
    </location>
</feature>
<dbReference type="PANTHER" id="PTHR33751:SF13">
    <property type="entry name" value="CYTOCHROME BC1 COMPLEX CYTOCHROME C SUBUNIT"/>
    <property type="match status" value="1"/>
</dbReference>
<comment type="caution">
    <text evidence="17">Lacks conserved residue(s) required for the propagation of feature annotation.</text>
</comment>
<dbReference type="SUPFAM" id="SSF46626">
    <property type="entry name" value="Cytochrome c"/>
    <property type="match status" value="2"/>
</dbReference>
<reference evidence="22" key="1">
    <citation type="journal article" date="2019" name="Int. J. Syst. Evol. Microbiol.">
        <title>The Global Catalogue of Microorganisms (GCM) 10K type strain sequencing project: providing services to taxonomists for standard genome sequencing and annotation.</title>
        <authorList>
            <consortium name="The Broad Institute Genomics Platform"/>
            <consortium name="The Broad Institute Genome Sequencing Center for Infectious Disease"/>
            <person name="Wu L."/>
            <person name="Ma J."/>
        </authorList>
    </citation>
    <scope>NUCLEOTIDE SEQUENCE [LARGE SCALE GENOMIC DNA]</scope>
    <source>
        <strain evidence="22">JCM 3369</strain>
    </source>
</reference>
<evidence type="ECO:0000259" key="20">
    <source>
        <dbReference type="PROSITE" id="PS51007"/>
    </source>
</evidence>
<evidence type="ECO:0000313" key="21">
    <source>
        <dbReference type="EMBL" id="MFC4555859.1"/>
    </source>
</evidence>
<proteinExistence type="predicted"/>
<evidence type="ECO:0000256" key="2">
    <source>
        <dbReference type="ARBA" id="ARBA00012951"/>
    </source>
</evidence>
<dbReference type="PROSITE" id="PS51007">
    <property type="entry name" value="CYTC"/>
    <property type="match status" value="2"/>
</dbReference>